<feature type="non-terminal residue" evidence="2">
    <location>
        <position position="1"/>
    </location>
</feature>
<evidence type="ECO:0000313" key="2">
    <source>
        <dbReference type="EMBL" id="SPM43215.1"/>
    </source>
</evidence>
<dbReference type="SUPFAM" id="SSF51735">
    <property type="entry name" value="NAD(P)-binding Rossmann-fold domains"/>
    <property type="match status" value="1"/>
</dbReference>
<proteinExistence type="predicted"/>
<gene>
    <name evidence="2" type="ORF">MNAB215_5437</name>
</gene>
<evidence type="ECO:0000313" key="3">
    <source>
        <dbReference type="Proteomes" id="UP000240424"/>
    </source>
</evidence>
<reference evidence="2 3" key="1">
    <citation type="submission" date="2017-01" db="EMBL/GenBank/DDBJ databases">
        <authorList>
            <consortium name="Urmite Genomes"/>
        </authorList>
    </citation>
    <scope>NUCLEOTIDE SEQUENCE [LARGE SCALE GENOMIC DNA]</scope>
    <source>
        <strain evidence="2 3">AB215</strain>
    </source>
</reference>
<dbReference type="STRING" id="1841861.GCA_900157365_03757"/>
<sequence>VSGGDAVTSNNDLILVTGATGKTGTQTVRLLREQGLRVRALVRTLDDRAGRLRELGAEVVRGDLLNFASVQAATADVHAAYFSYPPGPGYIEAAVNFAQAASDARVHAVIEMSQIGVRPNTTHIGLQHWLVERLFDRTPLVITHLRPTLFMNWLNNFWIRSGTKGILRLPLGDVRHAPIAIEDQAKVIVAILQDPDPHDRQIYELFGAEELDWYAIAAKAQDALGIPVHYEPIEISTMVAALTDRGVDSDRVHHLARVTQDYRDGFYSGFNNLVEEIT</sequence>
<name>A0A2U3PHS6_9MYCO</name>
<keyword evidence="3" id="KW-1185">Reference proteome</keyword>
<accession>A0A2U3PHS6</accession>
<dbReference type="PANTHER" id="PTHR43162">
    <property type="match status" value="1"/>
</dbReference>
<evidence type="ECO:0000259" key="1">
    <source>
        <dbReference type="Pfam" id="PF05368"/>
    </source>
</evidence>
<organism evidence="2 3">
    <name type="scientific">Mycobacterium numidiamassiliense</name>
    <dbReference type="NCBI Taxonomy" id="1841861"/>
    <lineage>
        <taxon>Bacteria</taxon>
        <taxon>Bacillati</taxon>
        <taxon>Actinomycetota</taxon>
        <taxon>Actinomycetes</taxon>
        <taxon>Mycobacteriales</taxon>
        <taxon>Mycobacteriaceae</taxon>
        <taxon>Mycobacterium</taxon>
    </lineage>
</organism>
<dbReference type="PANTHER" id="PTHR43162:SF1">
    <property type="entry name" value="PRESTALK A DIFFERENTIATION PROTEIN A"/>
    <property type="match status" value="1"/>
</dbReference>
<dbReference type="Proteomes" id="UP000240424">
    <property type="component" value="Unassembled WGS sequence"/>
</dbReference>
<dbReference type="Pfam" id="PF05368">
    <property type="entry name" value="NmrA"/>
    <property type="match status" value="1"/>
</dbReference>
<dbReference type="InterPro" id="IPR008030">
    <property type="entry name" value="NmrA-like"/>
</dbReference>
<dbReference type="EMBL" id="FUEZ01000004">
    <property type="protein sequence ID" value="SPM43215.1"/>
    <property type="molecule type" value="Genomic_DNA"/>
</dbReference>
<dbReference type="InterPro" id="IPR036291">
    <property type="entry name" value="NAD(P)-bd_dom_sf"/>
</dbReference>
<dbReference type="AlphaFoldDB" id="A0A2U3PHS6"/>
<feature type="domain" description="NmrA-like" evidence="1">
    <location>
        <begin position="11"/>
        <end position="242"/>
    </location>
</feature>
<dbReference type="InterPro" id="IPR051604">
    <property type="entry name" value="Ergot_Alk_Oxidoreductase"/>
</dbReference>
<protein>
    <submittedName>
        <fullName evidence="2">Uncharacterized conserved protein YbjT, contains NAD(P)-binding and DUF2867 domains</fullName>
    </submittedName>
</protein>
<dbReference type="Gene3D" id="3.40.50.720">
    <property type="entry name" value="NAD(P)-binding Rossmann-like Domain"/>
    <property type="match status" value="1"/>
</dbReference>
<dbReference type="Gene3D" id="3.90.25.10">
    <property type="entry name" value="UDP-galactose 4-epimerase, domain 1"/>
    <property type="match status" value="1"/>
</dbReference>